<accession>A0A9J5Z358</accession>
<comment type="caution">
    <text evidence="1">The sequence shown here is derived from an EMBL/GenBank/DDBJ whole genome shotgun (WGS) entry which is preliminary data.</text>
</comment>
<dbReference type="AlphaFoldDB" id="A0A9J5Z358"/>
<evidence type="ECO:0008006" key="3">
    <source>
        <dbReference type="Google" id="ProtNLM"/>
    </source>
</evidence>
<reference evidence="1 2" key="1">
    <citation type="submission" date="2020-09" db="EMBL/GenBank/DDBJ databases">
        <title>De no assembly of potato wild relative species, Solanum commersonii.</title>
        <authorList>
            <person name="Cho K."/>
        </authorList>
    </citation>
    <scope>NUCLEOTIDE SEQUENCE [LARGE SCALE GENOMIC DNA]</scope>
    <source>
        <strain evidence="1">LZ3.2</strain>
        <tissue evidence="1">Leaf</tissue>
    </source>
</reference>
<evidence type="ECO:0000313" key="2">
    <source>
        <dbReference type="Proteomes" id="UP000824120"/>
    </source>
</evidence>
<evidence type="ECO:0000313" key="1">
    <source>
        <dbReference type="EMBL" id="KAG5606384.1"/>
    </source>
</evidence>
<gene>
    <name evidence="1" type="ORF">H5410_027876</name>
</gene>
<organism evidence="1 2">
    <name type="scientific">Solanum commersonii</name>
    <name type="common">Commerson's wild potato</name>
    <name type="synonym">Commerson's nightshade</name>
    <dbReference type="NCBI Taxonomy" id="4109"/>
    <lineage>
        <taxon>Eukaryota</taxon>
        <taxon>Viridiplantae</taxon>
        <taxon>Streptophyta</taxon>
        <taxon>Embryophyta</taxon>
        <taxon>Tracheophyta</taxon>
        <taxon>Spermatophyta</taxon>
        <taxon>Magnoliopsida</taxon>
        <taxon>eudicotyledons</taxon>
        <taxon>Gunneridae</taxon>
        <taxon>Pentapetalae</taxon>
        <taxon>asterids</taxon>
        <taxon>lamiids</taxon>
        <taxon>Solanales</taxon>
        <taxon>Solanaceae</taxon>
        <taxon>Solanoideae</taxon>
        <taxon>Solaneae</taxon>
        <taxon>Solanum</taxon>
    </lineage>
</organism>
<dbReference type="EMBL" id="JACXVP010000005">
    <property type="protein sequence ID" value="KAG5606384.1"/>
    <property type="molecule type" value="Genomic_DNA"/>
</dbReference>
<name>A0A9J5Z358_SOLCO</name>
<keyword evidence="2" id="KW-1185">Reference proteome</keyword>
<dbReference type="OrthoDB" id="1328509at2759"/>
<proteinExistence type="predicted"/>
<sequence length="180" mass="19960">MGNLAHSADMRATRLERDVPMMVEAAILAELTPFLTSVDTLTMRVAACERRQRETSEVTTLKAKYWKLQMIWTLLRFYRFLRIPPDTTVDGHRDEAAVDKSDVQTNEEQIEIREESIYGDLPNLEEMIMQLVIQTSLIETSTAAPSGSGTAVSSTVTPGINAQVQLDAPNTNSQTDGATV</sequence>
<dbReference type="Proteomes" id="UP000824120">
    <property type="component" value="Chromosome 5"/>
</dbReference>
<protein>
    <recommendedName>
        <fullName evidence="3">Polyprotein protein</fullName>
    </recommendedName>
</protein>